<proteinExistence type="predicted"/>
<keyword evidence="9" id="KW-1185">Reference proteome</keyword>
<comment type="cofactor">
    <cofactor evidence="1">
        <name>Ca(2+)</name>
        <dbReference type="ChEBI" id="CHEBI:29108"/>
    </cofactor>
</comment>
<keyword evidence="3" id="KW-0106">Calcium</keyword>
<reference evidence="8 9" key="1">
    <citation type="submission" date="2018-07" db="EMBL/GenBank/DDBJ databases">
        <title>Draft genome sequence of Ancylomarina sp. M1P.</title>
        <authorList>
            <person name="Yadav S."/>
            <person name="Villanueva L."/>
            <person name="Damste J.S.S."/>
        </authorList>
    </citation>
    <scope>NUCLEOTIDE SEQUENCE [LARGE SCALE GENOMIC DNA]</scope>
    <source>
        <strain evidence="8 9">M1P</strain>
    </source>
</reference>
<feature type="domain" description="Glycosyl-hydrolase 97 N-terminal" evidence="6">
    <location>
        <begin position="30"/>
        <end position="277"/>
    </location>
</feature>
<comment type="subunit">
    <text evidence="2">Monomer.</text>
</comment>
<dbReference type="InterPro" id="IPR029486">
    <property type="entry name" value="GH97_N"/>
</dbReference>
<feature type="domain" description="Glycosyl-hydrolase 97 catalytic" evidence="5">
    <location>
        <begin position="295"/>
        <end position="466"/>
    </location>
</feature>
<dbReference type="Pfam" id="PF14508">
    <property type="entry name" value="GH97_N"/>
    <property type="match status" value="1"/>
</dbReference>
<evidence type="ECO:0000256" key="1">
    <source>
        <dbReference type="ARBA" id="ARBA00001913"/>
    </source>
</evidence>
<dbReference type="OrthoDB" id="1109141at2"/>
<feature type="signal peptide" evidence="4">
    <location>
        <begin position="1"/>
        <end position="26"/>
    </location>
</feature>
<dbReference type="Pfam" id="PF10566">
    <property type="entry name" value="Glyco_hydro_97"/>
    <property type="match status" value="1"/>
</dbReference>
<dbReference type="InterPro" id="IPR019563">
    <property type="entry name" value="GH97_catalytic"/>
</dbReference>
<dbReference type="PROSITE" id="PS51257">
    <property type="entry name" value="PROKAR_LIPOPROTEIN"/>
    <property type="match status" value="1"/>
</dbReference>
<evidence type="ECO:0000259" key="6">
    <source>
        <dbReference type="Pfam" id="PF14508"/>
    </source>
</evidence>
<dbReference type="GO" id="GO:0016787">
    <property type="term" value="F:hydrolase activity"/>
    <property type="evidence" value="ECO:0007669"/>
    <property type="project" value="UniProtKB-KW"/>
</dbReference>
<organism evidence="8 9">
    <name type="scientific">Ancylomarina euxinus</name>
    <dbReference type="NCBI Taxonomy" id="2283627"/>
    <lineage>
        <taxon>Bacteria</taxon>
        <taxon>Pseudomonadati</taxon>
        <taxon>Bacteroidota</taxon>
        <taxon>Bacteroidia</taxon>
        <taxon>Marinilabiliales</taxon>
        <taxon>Marinifilaceae</taxon>
        <taxon>Ancylomarina</taxon>
    </lineage>
</organism>
<dbReference type="RefSeq" id="WP_125029333.1">
    <property type="nucleotide sequence ID" value="NZ_JAPXVP010000002.1"/>
</dbReference>
<evidence type="ECO:0000256" key="3">
    <source>
        <dbReference type="ARBA" id="ARBA00022837"/>
    </source>
</evidence>
<gene>
    <name evidence="8" type="ORF">DWB61_02590</name>
</gene>
<evidence type="ECO:0000256" key="2">
    <source>
        <dbReference type="ARBA" id="ARBA00011245"/>
    </source>
</evidence>
<dbReference type="InterPro" id="IPR013785">
    <property type="entry name" value="Aldolase_TIM"/>
</dbReference>
<sequence>MKILKRLRFFYLAPLLALLGSGCTSQTTTVKSPDENISVTIGQENGIPYYNLTLSKDTLIQNSKLGLQFANLNASQDFKLKSIKTSQTDTLWETVWGEDQFIKEKSNNIKLNFEQTQSPNLKLEMEFRVFNDGIGFRYIFPEQEGIDSLLLIDEKTQFNLVSDNKAWWFPVDYDSYEKPYQSNLISEIDSVQTPFTIISPKGVYMSIHEAALVDYASMTLKRNTQQDLSLECNLVPWPDGIKVRAHKSMKTPWRSIQVGKKAKDLINSRLILNLNEPCKLKNTSWIKPMKYMGIWWGMHLGQQTWFTGPKHGATTKNTMDLIDFASEHHFDGILVEGWNYDWKKFGEWDFKRPYPDFNMEKIIQYSQEKNVALVGHHETSGNVELYESQLDSALNYYQHYGIPAIKTGYVGPIKNGQYHHGQWMIKHFQKVVEKAAERGISIVAHEPIKPTGLRRTYPNFLSREGALGQEFNAPWSSVNNTPAHTTILPFTRILAGPMDFTPGIFSLTYEKYGIKDKRVNTTLAKQLALYVIIYSPVQMAADLQENYANHPAFDFIKSVAIDWEQSIAVNGEIGQYITMARKERKGERWFLGSITNEKARDLSVSLDFLDPNKKYLAKIYADAAQTDWKKNPYPYTISEKDVDSQSILKIHLAAGGGQAIELTPIED</sequence>
<evidence type="ECO:0000256" key="4">
    <source>
        <dbReference type="SAM" id="SignalP"/>
    </source>
</evidence>
<dbReference type="InterPro" id="IPR052720">
    <property type="entry name" value="Glycosyl_hydrolase_97"/>
</dbReference>
<evidence type="ECO:0000313" key="9">
    <source>
        <dbReference type="Proteomes" id="UP000285794"/>
    </source>
</evidence>
<dbReference type="GO" id="GO:0030246">
    <property type="term" value="F:carbohydrate binding"/>
    <property type="evidence" value="ECO:0007669"/>
    <property type="project" value="InterPro"/>
</dbReference>
<dbReference type="Pfam" id="PF14509">
    <property type="entry name" value="GH97_C"/>
    <property type="match status" value="1"/>
</dbReference>
<dbReference type="EMBL" id="QQWG01000002">
    <property type="protein sequence ID" value="RRG24021.1"/>
    <property type="molecule type" value="Genomic_DNA"/>
</dbReference>
<evidence type="ECO:0000313" key="8">
    <source>
        <dbReference type="EMBL" id="RRG24021.1"/>
    </source>
</evidence>
<dbReference type="AlphaFoldDB" id="A0A425Y6H2"/>
<keyword evidence="4" id="KW-0732">Signal</keyword>
<feature type="chain" id="PRO_5019214020" evidence="4">
    <location>
        <begin position="27"/>
        <end position="667"/>
    </location>
</feature>
<dbReference type="PANTHER" id="PTHR35803">
    <property type="entry name" value="GLUCAN 1,4-ALPHA-GLUCOSIDASE SUSB-RELATED"/>
    <property type="match status" value="1"/>
</dbReference>
<evidence type="ECO:0000259" key="5">
    <source>
        <dbReference type="Pfam" id="PF10566"/>
    </source>
</evidence>
<dbReference type="InterPro" id="IPR014718">
    <property type="entry name" value="GH-type_carb-bd"/>
</dbReference>
<name>A0A425Y6H2_9BACT</name>
<comment type="caution">
    <text evidence="8">The sequence shown here is derived from an EMBL/GenBank/DDBJ whole genome shotgun (WGS) entry which is preliminary data.</text>
</comment>
<dbReference type="Gene3D" id="2.70.98.10">
    <property type="match status" value="1"/>
</dbReference>
<accession>A0A425Y6H2</accession>
<protein>
    <submittedName>
        <fullName evidence="8">Glycoside hydrolase family 97 protein</fullName>
    </submittedName>
</protein>
<keyword evidence="8" id="KW-0378">Hydrolase</keyword>
<evidence type="ECO:0000259" key="7">
    <source>
        <dbReference type="Pfam" id="PF14509"/>
    </source>
</evidence>
<dbReference type="Gene3D" id="3.20.20.70">
    <property type="entry name" value="Aldolase class I"/>
    <property type="match status" value="1"/>
</dbReference>
<dbReference type="Proteomes" id="UP000285794">
    <property type="component" value="Unassembled WGS sequence"/>
</dbReference>
<dbReference type="InterPro" id="IPR029483">
    <property type="entry name" value="GH97_C"/>
</dbReference>
<dbReference type="PANTHER" id="PTHR35803:SF1">
    <property type="entry name" value="GLUCAN 1,4-ALPHA-GLUCOSIDASE SUSB"/>
    <property type="match status" value="1"/>
</dbReference>
<feature type="domain" description="Glycosyl-hydrolase 97 C-terminal oligomerisation" evidence="7">
    <location>
        <begin position="562"/>
        <end position="662"/>
    </location>
</feature>